<protein>
    <submittedName>
        <fullName evidence="2">Uncharacterized protein</fullName>
    </submittedName>
</protein>
<keyword evidence="3" id="KW-1185">Reference proteome</keyword>
<feature type="compositionally biased region" description="Basic and acidic residues" evidence="1">
    <location>
        <begin position="81"/>
        <end position="93"/>
    </location>
</feature>
<dbReference type="EMBL" id="JBHMCA010000084">
    <property type="protein sequence ID" value="MFB9450826.1"/>
    <property type="molecule type" value="Genomic_DNA"/>
</dbReference>
<feature type="region of interest" description="Disordered" evidence="1">
    <location>
        <begin position="142"/>
        <end position="193"/>
    </location>
</feature>
<dbReference type="Proteomes" id="UP001589608">
    <property type="component" value="Unassembled WGS sequence"/>
</dbReference>
<proteinExistence type="predicted"/>
<reference evidence="2 3" key="1">
    <citation type="submission" date="2024-09" db="EMBL/GenBank/DDBJ databases">
        <authorList>
            <person name="Sun Q."/>
            <person name="Mori K."/>
        </authorList>
    </citation>
    <scope>NUCLEOTIDE SEQUENCE [LARGE SCALE GENOMIC DNA]</scope>
    <source>
        <strain evidence="2 3">JCM 3307</strain>
    </source>
</reference>
<evidence type="ECO:0000313" key="3">
    <source>
        <dbReference type="Proteomes" id="UP001589608"/>
    </source>
</evidence>
<dbReference type="RefSeq" id="WP_223100355.1">
    <property type="nucleotide sequence ID" value="NZ_CP061913.1"/>
</dbReference>
<evidence type="ECO:0000256" key="1">
    <source>
        <dbReference type="SAM" id="MobiDB-lite"/>
    </source>
</evidence>
<evidence type="ECO:0000313" key="2">
    <source>
        <dbReference type="EMBL" id="MFB9450826.1"/>
    </source>
</evidence>
<gene>
    <name evidence="2" type="ORF">ACFFTR_47800</name>
</gene>
<comment type="caution">
    <text evidence="2">The sequence shown here is derived from an EMBL/GenBank/DDBJ whole genome shotgun (WGS) entry which is preliminary data.</text>
</comment>
<organism evidence="2 3">
    <name type="scientific">Dactylosporangium vinaceum</name>
    <dbReference type="NCBI Taxonomy" id="53362"/>
    <lineage>
        <taxon>Bacteria</taxon>
        <taxon>Bacillati</taxon>
        <taxon>Actinomycetota</taxon>
        <taxon>Actinomycetes</taxon>
        <taxon>Micromonosporales</taxon>
        <taxon>Micromonosporaceae</taxon>
        <taxon>Dactylosporangium</taxon>
    </lineage>
</organism>
<accession>A0ABV5MPM8</accession>
<name>A0ABV5MPM8_9ACTN</name>
<feature type="region of interest" description="Disordered" evidence="1">
    <location>
        <begin position="70"/>
        <end position="93"/>
    </location>
</feature>
<sequence length="318" mass="32345">MAASKPSQPAVSRCAKWTVRGLIVAGVAGVAWLMSAAAAHASGTEISDQPALLAPVTNLLIGDSGVRHTGMSGDQPRVFQHRPDRQPPALDRRRGDLLTSTVFTVLSPVAKAAAPVTGTVTGAVTGTVHRTVTLTKAPVQTVDRHRSASADASSAKHASKKRPAQAGITRTHHHRTQEPAVQAVPVRAGSSGDVTAAATGTTRAGVDTVAAARAAARLRALRVAEALDGASARPVVNRNIAQGANHVPLLPRPAPMPAPPAAGLATGVPSSGSGLNHEGAAVLPAAPAGTKVLTFRPDAVEDVELRLLAAERPTVSPD</sequence>